<gene>
    <name evidence="2" type="ORF">IAD15_03915</name>
</gene>
<organism evidence="2 3">
    <name type="scientific">Candidatus Fimiplasma intestinipullorum</name>
    <dbReference type="NCBI Taxonomy" id="2840825"/>
    <lineage>
        <taxon>Bacteria</taxon>
        <taxon>Bacillati</taxon>
        <taxon>Bacillota</taxon>
        <taxon>Clostridia</taxon>
        <taxon>Eubacteriales</taxon>
        <taxon>Candidatus Fimiplasma</taxon>
    </lineage>
</organism>
<comment type="caution">
    <text evidence="2">The sequence shown here is derived from an EMBL/GenBank/DDBJ whole genome shotgun (WGS) entry which is preliminary data.</text>
</comment>
<dbReference type="InterPro" id="IPR032710">
    <property type="entry name" value="NTF2-like_dom_sf"/>
</dbReference>
<sequence>MEDKVLSVSRQFWTALEKADVTGMRAIADPQCMFVHIGGTCPLDQEMAYFENGTFQPTKITINSQTVHAFDDTVVIITDCDYGLLLDGEPTTHHFAVTEVYQQQQSELKLIQFTFTALVY</sequence>
<dbReference type="SUPFAM" id="SSF54427">
    <property type="entry name" value="NTF2-like"/>
    <property type="match status" value="1"/>
</dbReference>
<evidence type="ECO:0000313" key="2">
    <source>
        <dbReference type="EMBL" id="HIU13196.1"/>
    </source>
</evidence>
<name>A0A9D1L0M1_9FIRM</name>
<feature type="domain" description="DUF4440" evidence="1">
    <location>
        <begin position="5"/>
        <end position="106"/>
    </location>
</feature>
<dbReference type="Proteomes" id="UP000824175">
    <property type="component" value="Unassembled WGS sequence"/>
</dbReference>
<protein>
    <submittedName>
        <fullName evidence="2">Nuclear transport factor 2 family protein</fullName>
    </submittedName>
</protein>
<evidence type="ECO:0000259" key="1">
    <source>
        <dbReference type="Pfam" id="PF14534"/>
    </source>
</evidence>
<dbReference type="InterPro" id="IPR027843">
    <property type="entry name" value="DUF4440"/>
</dbReference>
<evidence type="ECO:0000313" key="3">
    <source>
        <dbReference type="Proteomes" id="UP000824175"/>
    </source>
</evidence>
<dbReference type="AlphaFoldDB" id="A0A9D1L0M1"/>
<accession>A0A9D1L0M1</accession>
<dbReference type="EMBL" id="DVMJ01000030">
    <property type="protein sequence ID" value="HIU13196.1"/>
    <property type="molecule type" value="Genomic_DNA"/>
</dbReference>
<reference evidence="2" key="1">
    <citation type="submission" date="2020-10" db="EMBL/GenBank/DDBJ databases">
        <authorList>
            <person name="Gilroy R."/>
        </authorList>
    </citation>
    <scope>NUCLEOTIDE SEQUENCE</scope>
    <source>
        <strain evidence="2">CHK195-11698</strain>
    </source>
</reference>
<dbReference type="Pfam" id="PF14534">
    <property type="entry name" value="DUF4440"/>
    <property type="match status" value="1"/>
</dbReference>
<proteinExistence type="predicted"/>
<dbReference type="Gene3D" id="3.10.450.50">
    <property type="match status" value="1"/>
</dbReference>
<reference evidence="2" key="2">
    <citation type="journal article" date="2021" name="PeerJ">
        <title>Extensive microbial diversity within the chicken gut microbiome revealed by metagenomics and culture.</title>
        <authorList>
            <person name="Gilroy R."/>
            <person name="Ravi A."/>
            <person name="Getino M."/>
            <person name="Pursley I."/>
            <person name="Horton D.L."/>
            <person name="Alikhan N.F."/>
            <person name="Baker D."/>
            <person name="Gharbi K."/>
            <person name="Hall N."/>
            <person name="Watson M."/>
            <person name="Adriaenssens E.M."/>
            <person name="Foster-Nyarko E."/>
            <person name="Jarju S."/>
            <person name="Secka A."/>
            <person name="Antonio M."/>
            <person name="Oren A."/>
            <person name="Chaudhuri R.R."/>
            <person name="La Ragione R."/>
            <person name="Hildebrand F."/>
            <person name="Pallen M.J."/>
        </authorList>
    </citation>
    <scope>NUCLEOTIDE SEQUENCE</scope>
    <source>
        <strain evidence="2">CHK195-11698</strain>
    </source>
</reference>